<dbReference type="InterPro" id="IPR024923">
    <property type="entry name" value="PG_synth_SpoVB"/>
</dbReference>
<dbReference type="InterPro" id="IPR002797">
    <property type="entry name" value="Polysacc_synth"/>
</dbReference>
<accession>A0A3E4LZY7</accession>
<gene>
    <name evidence="6" type="ORF">DXD17_00620</name>
</gene>
<comment type="caution">
    <text evidence="6">The sequence shown here is derived from an EMBL/GenBank/DDBJ whole genome shotgun (WGS) entry which is preliminary data.</text>
</comment>
<dbReference type="GO" id="GO:0005886">
    <property type="term" value="C:plasma membrane"/>
    <property type="evidence" value="ECO:0007669"/>
    <property type="project" value="UniProtKB-SubCell"/>
</dbReference>
<dbReference type="RefSeq" id="WP_005609204.1">
    <property type="nucleotide sequence ID" value="NZ_CABKOA010000040.1"/>
</dbReference>
<reference evidence="6 7" key="1">
    <citation type="submission" date="2018-08" db="EMBL/GenBank/DDBJ databases">
        <title>A genome reference for cultivated species of the human gut microbiota.</title>
        <authorList>
            <person name="Zou Y."/>
            <person name="Xue W."/>
            <person name="Luo G."/>
        </authorList>
    </citation>
    <scope>NUCLEOTIDE SEQUENCE [LARGE SCALE GENOMIC DNA]</scope>
    <source>
        <strain evidence="6 7">TF11-7</strain>
    </source>
</reference>
<evidence type="ECO:0000256" key="3">
    <source>
        <dbReference type="ARBA" id="ARBA00022692"/>
    </source>
</evidence>
<proteinExistence type="predicted"/>
<dbReference type="Pfam" id="PF01943">
    <property type="entry name" value="Polysacc_synt"/>
    <property type="match status" value="1"/>
</dbReference>
<evidence type="ECO:0000256" key="5">
    <source>
        <dbReference type="ARBA" id="ARBA00023136"/>
    </source>
</evidence>
<evidence type="ECO:0000256" key="4">
    <source>
        <dbReference type="ARBA" id="ARBA00022989"/>
    </source>
</evidence>
<dbReference type="GeneID" id="77334296"/>
<dbReference type="EMBL" id="QSQN01000001">
    <property type="protein sequence ID" value="RGK43033.1"/>
    <property type="molecule type" value="Genomic_DNA"/>
</dbReference>
<evidence type="ECO:0000313" key="6">
    <source>
        <dbReference type="EMBL" id="RGK43033.1"/>
    </source>
</evidence>
<organism evidence="6 7">
    <name type="scientific">[Ruminococcus] lactaris</name>
    <dbReference type="NCBI Taxonomy" id="46228"/>
    <lineage>
        <taxon>Bacteria</taxon>
        <taxon>Bacillati</taxon>
        <taxon>Bacillota</taxon>
        <taxon>Clostridia</taxon>
        <taxon>Lachnospirales</taxon>
        <taxon>Lachnospiraceae</taxon>
        <taxon>Mediterraneibacter</taxon>
    </lineage>
</organism>
<keyword evidence="2" id="KW-1003">Cell membrane</keyword>
<keyword evidence="3" id="KW-0812">Transmembrane</keyword>
<dbReference type="PANTHER" id="PTHR30250">
    <property type="entry name" value="PST FAMILY PREDICTED COLANIC ACID TRANSPORTER"/>
    <property type="match status" value="1"/>
</dbReference>
<evidence type="ECO:0000256" key="1">
    <source>
        <dbReference type="ARBA" id="ARBA00004651"/>
    </source>
</evidence>
<evidence type="ECO:0000256" key="2">
    <source>
        <dbReference type="ARBA" id="ARBA00022475"/>
    </source>
</evidence>
<keyword evidence="5" id="KW-0472">Membrane</keyword>
<sequence>MPARTKLIQGTFILTFVGILSRFMGFFFRMFTSHIFGEENVGLYQLIFPVYLFCLSLSTAGIEAAISRTVAQKASRGKYIEAQSILYTGLFFSVLFSIIQMLLLQKYALWIAIHWMGDARCADLLLLVTYALPAAAIHTCISGYSYGLQKTSVPALSQLLEQLVRISFVVVLHLLFQKNGQTPGILLAVLGIVVGEYCSALYSLACLHQLPPAQLPSLRKFSHFFRSLPQNTLELMPTAFPLTMNRTAIALLQGIEATSIPVCLKLSGCTSSESLRIYGVLTGMALPCILFPSALTNSLSVMLMPAVAQEQCSGSVSSLHRLILRAIGGCFTLGLISCFFFLITGNFIGNTLFHSVLAARFILTLAWLCPFLYTNTALSSILNGLGKSFLTLLINIIGLSIRLFSIYIVIPESGIQGYLWGLLISQLVVSIIFLFCLRLTTAKPFLKNTTKIFSEKHAAKTDLHKFP</sequence>
<protein>
    <submittedName>
        <fullName evidence="6">Polysaccharide biosynthesis protein</fullName>
    </submittedName>
</protein>
<evidence type="ECO:0000313" key="7">
    <source>
        <dbReference type="Proteomes" id="UP000260793"/>
    </source>
</evidence>
<dbReference type="PIRSF" id="PIRSF038958">
    <property type="entry name" value="PG_synth_SpoVB"/>
    <property type="match status" value="1"/>
</dbReference>
<dbReference type="Proteomes" id="UP000260793">
    <property type="component" value="Unassembled WGS sequence"/>
</dbReference>
<dbReference type="InterPro" id="IPR050833">
    <property type="entry name" value="Poly_Biosynth_Transport"/>
</dbReference>
<dbReference type="PANTHER" id="PTHR30250:SF21">
    <property type="entry name" value="LIPID II FLIPPASE MURJ"/>
    <property type="match status" value="1"/>
</dbReference>
<comment type="subcellular location">
    <subcellularLocation>
        <location evidence="1">Cell membrane</location>
        <topology evidence="1">Multi-pass membrane protein</topology>
    </subcellularLocation>
</comment>
<keyword evidence="4" id="KW-1133">Transmembrane helix</keyword>
<name>A0A3E4LZY7_9FIRM</name>
<dbReference type="AlphaFoldDB" id="A0A3E4LZY7"/>